<feature type="chain" id="PRO_5042294136" evidence="9">
    <location>
        <begin position="34"/>
        <end position="521"/>
    </location>
</feature>
<evidence type="ECO:0000256" key="4">
    <source>
        <dbReference type="ARBA" id="ARBA00022847"/>
    </source>
</evidence>
<feature type="transmembrane region" description="Helical" evidence="8">
    <location>
        <begin position="366"/>
        <end position="384"/>
    </location>
</feature>
<dbReference type="PANTHER" id="PTHR10361">
    <property type="entry name" value="SODIUM-BILE ACID COTRANSPORTER"/>
    <property type="match status" value="1"/>
</dbReference>
<dbReference type="InterPro" id="IPR038770">
    <property type="entry name" value="Na+/solute_symporter_sf"/>
</dbReference>
<feature type="transmembrane region" description="Helical" evidence="8">
    <location>
        <begin position="391"/>
        <end position="413"/>
    </location>
</feature>
<dbReference type="PANTHER" id="PTHR10361:SF28">
    <property type="entry name" value="P3 PROTEIN-RELATED"/>
    <property type="match status" value="1"/>
</dbReference>
<feature type="transmembrane region" description="Helical" evidence="8">
    <location>
        <begin position="453"/>
        <end position="472"/>
    </location>
</feature>
<feature type="compositionally biased region" description="Polar residues" evidence="7">
    <location>
        <begin position="497"/>
        <end position="521"/>
    </location>
</feature>
<dbReference type="Proteomes" id="UP001219518">
    <property type="component" value="Unassembled WGS sequence"/>
</dbReference>
<organism evidence="10 11">
    <name type="scientific">Frankliniella fusca</name>
    <dbReference type="NCBI Taxonomy" id="407009"/>
    <lineage>
        <taxon>Eukaryota</taxon>
        <taxon>Metazoa</taxon>
        <taxon>Ecdysozoa</taxon>
        <taxon>Arthropoda</taxon>
        <taxon>Hexapoda</taxon>
        <taxon>Insecta</taxon>
        <taxon>Pterygota</taxon>
        <taxon>Neoptera</taxon>
        <taxon>Paraneoptera</taxon>
        <taxon>Thysanoptera</taxon>
        <taxon>Terebrantia</taxon>
        <taxon>Thripoidea</taxon>
        <taxon>Thripidae</taxon>
        <taxon>Frankliniella</taxon>
    </lineage>
</organism>
<feature type="transmembrane region" description="Helical" evidence="8">
    <location>
        <begin position="289"/>
        <end position="313"/>
    </location>
</feature>
<dbReference type="EMBL" id="JAHWGI010001416">
    <property type="protein sequence ID" value="KAK3930963.1"/>
    <property type="molecule type" value="Genomic_DNA"/>
</dbReference>
<evidence type="ECO:0000256" key="2">
    <source>
        <dbReference type="ARBA" id="ARBA00006528"/>
    </source>
</evidence>
<keyword evidence="11" id="KW-1185">Reference proteome</keyword>
<evidence type="ECO:0000256" key="8">
    <source>
        <dbReference type="SAM" id="Phobius"/>
    </source>
</evidence>
<name>A0AAE1LT00_9NEOP</name>
<feature type="region of interest" description="Disordered" evidence="7">
    <location>
        <begin position="492"/>
        <end position="521"/>
    </location>
</feature>
<feature type="transmembrane region" description="Helical" evidence="8">
    <location>
        <begin position="232"/>
        <end position="254"/>
    </location>
</feature>
<keyword evidence="4" id="KW-0813">Transport</keyword>
<proteinExistence type="inferred from homology"/>
<dbReference type="InterPro" id="IPR002657">
    <property type="entry name" value="BilAc:Na_symport/Acr3"/>
</dbReference>
<protein>
    <submittedName>
        <fullName evidence="10">P3 protein</fullName>
    </submittedName>
</protein>
<keyword evidence="4" id="KW-0769">Symport</keyword>
<evidence type="ECO:0000256" key="7">
    <source>
        <dbReference type="SAM" id="MobiDB-lite"/>
    </source>
</evidence>
<keyword evidence="6 8" id="KW-0472">Membrane</keyword>
<evidence type="ECO:0000256" key="3">
    <source>
        <dbReference type="ARBA" id="ARBA00022692"/>
    </source>
</evidence>
<reference evidence="10" key="2">
    <citation type="journal article" date="2023" name="BMC Genomics">
        <title>Pest status, molecular evolution, and epigenetic factors derived from the genome assembly of Frankliniella fusca, a thysanopteran phytovirus vector.</title>
        <authorList>
            <person name="Catto M.A."/>
            <person name="Labadie P.E."/>
            <person name="Jacobson A.L."/>
            <person name="Kennedy G.G."/>
            <person name="Srinivasan R."/>
            <person name="Hunt B.G."/>
        </authorList>
    </citation>
    <scope>NUCLEOTIDE SEQUENCE</scope>
    <source>
        <strain evidence="10">PL_HMW_Pooled</strain>
    </source>
</reference>
<dbReference type="InterPro" id="IPR004710">
    <property type="entry name" value="Bilac:Na_transpt"/>
</dbReference>
<feature type="transmembrane region" description="Helical" evidence="8">
    <location>
        <begin position="196"/>
        <end position="220"/>
    </location>
</feature>
<keyword evidence="5 8" id="KW-1133">Transmembrane helix</keyword>
<dbReference type="GO" id="GO:0016020">
    <property type="term" value="C:membrane"/>
    <property type="evidence" value="ECO:0007669"/>
    <property type="project" value="UniProtKB-SubCell"/>
</dbReference>
<comment type="subcellular location">
    <subcellularLocation>
        <location evidence="1">Membrane</location>
        <topology evidence="1">Multi-pass membrane protein</topology>
    </subcellularLocation>
</comment>
<evidence type="ECO:0000256" key="9">
    <source>
        <dbReference type="SAM" id="SignalP"/>
    </source>
</evidence>
<evidence type="ECO:0000256" key="6">
    <source>
        <dbReference type="ARBA" id="ARBA00023136"/>
    </source>
</evidence>
<evidence type="ECO:0000256" key="5">
    <source>
        <dbReference type="ARBA" id="ARBA00022989"/>
    </source>
</evidence>
<evidence type="ECO:0000256" key="1">
    <source>
        <dbReference type="ARBA" id="ARBA00004141"/>
    </source>
</evidence>
<evidence type="ECO:0000313" key="10">
    <source>
        <dbReference type="EMBL" id="KAK3930963.1"/>
    </source>
</evidence>
<feature type="signal peptide" evidence="9">
    <location>
        <begin position="1"/>
        <end position="33"/>
    </location>
</feature>
<accession>A0AAE1LT00</accession>
<comment type="caution">
    <text evidence="10">The sequence shown here is derived from an EMBL/GenBank/DDBJ whole genome shotgun (WGS) entry which is preliminary data.</text>
</comment>
<dbReference type="Gene3D" id="1.20.1530.20">
    <property type="match status" value="1"/>
</dbReference>
<keyword evidence="9" id="KW-0732">Signal</keyword>
<evidence type="ECO:0000313" key="11">
    <source>
        <dbReference type="Proteomes" id="UP001219518"/>
    </source>
</evidence>
<feature type="transmembrane region" description="Helical" evidence="8">
    <location>
        <begin position="325"/>
        <end position="346"/>
    </location>
</feature>
<comment type="similarity">
    <text evidence="2">Belongs to the bile acid:sodium symporter (BASS) (TC 2.A.28) family.</text>
</comment>
<dbReference type="GO" id="GO:0015293">
    <property type="term" value="F:symporter activity"/>
    <property type="evidence" value="ECO:0007669"/>
    <property type="project" value="UniProtKB-KW"/>
</dbReference>
<dbReference type="Pfam" id="PF01758">
    <property type="entry name" value="SBF"/>
    <property type="match status" value="1"/>
</dbReference>
<sequence>MCPLWPLHLLVLYALMLWPLVLLTCGVAKGVAAQVLPQGLPGGRQGLQGLLGAPAASSCPQTSLYCAPPDGKDHLCVQFDAVYPNGTVADVYERGRLELKMSDWATLRFNVTDLSANEAQGSKLYLEADRDTVADVSPKEVLISTQGLNGPSSWGGSVNVSAYFLGKTQVRLRLGNRFSDCLPVVVTRPKRVIDTVFTASVASLVAIIFVNFGCALDWELVKKTLKRPFGPAIGFTSQYIVLPMISFGLAKLLFPNDVAMQLGMFFTGISPGGGASNIWTYLLGGNLNLSITMTTISTMLAFGMMPFWVFTLGHHIFQQGKMEVPYMRVLEVAFSLLIPIFIGWLIQRYLPRVSKFLVRILKPFSTLLILFIVIFAIITNLYIFDLFSWKIVVAGLGLPWLGYLTGLTLAVIFRQPFPDVTAISVETGVHNTGISIFMLRATLGQPEADLTTVVPVAVAIMTPIPLTIWYVVRQLRSRWTVKKNDMYALNDEERAPVTNNQSDHLSIVTSKGVSNNNHDKY</sequence>
<gene>
    <name evidence="10" type="ORF">KUF71_024875</name>
</gene>
<keyword evidence="3 8" id="KW-0812">Transmembrane</keyword>
<reference evidence="10" key="1">
    <citation type="submission" date="2021-07" db="EMBL/GenBank/DDBJ databases">
        <authorList>
            <person name="Catto M.A."/>
            <person name="Jacobson A."/>
            <person name="Kennedy G."/>
            <person name="Labadie P."/>
            <person name="Hunt B.G."/>
            <person name="Srinivasan R."/>
        </authorList>
    </citation>
    <scope>NUCLEOTIDE SEQUENCE</scope>
    <source>
        <strain evidence="10">PL_HMW_Pooled</strain>
        <tissue evidence="10">Head</tissue>
    </source>
</reference>
<dbReference type="AlphaFoldDB" id="A0AAE1LT00"/>